<comment type="caution">
    <text evidence="2">The sequence shown here is derived from an EMBL/GenBank/DDBJ whole genome shotgun (WGS) entry which is preliminary data.</text>
</comment>
<reference evidence="2" key="1">
    <citation type="journal article" date="2023" name="Mol. Phylogenet. Evol.">
        <title>Genome-scale phylogeny and comparative genomics of the fungal order Sordariales.</title>
        <authorList>
            <person name="Hensen N."/>
            <person name="Bonometti L."/>
            <person name="Westerberg I."/>
            <person name="Brannstrom I.O."/>
            <person name="Guillou S."/>
            <person name="Cros-Aarteil S."/>
            <person name="Calhoun S."/>
            <person name="Haridas S."/>
            <person name="Kuo A."/>
            <person name="Mondo S."/>
            <person name="Pangilinan J."/>
            <person name="Riley R."/>
            <person name="LaButti K."/>
            <person name="Andreopoulos B."/>
            <person name="Lipzen A."/>
            <person name="Chen C."/>
            <person name="Yan M."/>
            <person name="Daum C."/>
            <person name="Ng V."/>
            <person name="Clum A."/>
            <person name="Steindorff A."/>
            <person name="Ohm R.A."/>
            <person name="Martin F."/>
            <person name="Silar P."/>
            <person name="Natvig D.O."/>
            <person name="Lalanne C."/>
            <person name="Gautier V."/>
            <person name="Ament-Velasquez S.L."/>
            <person name="Kruys A."/>
            <person name="Hutchinson M.I."/>
            <person name="Powell A.J."/>
            <person name="Barry K."/>
            <person name="Miller A.N."/>
            <person name="Grigoriev I.V."/>
            <person name="Debuchy R."/>
            <person name="Gladieux P."/>
            <person name="Hiltunen Thoren M."/>
            <person name="Johannesson H."/>
        </authorList>
    </citation>
    <scope>NUCLEOTIDE SEQUENCE</scope>
    <source>
        <strain evidence="2">CBS 892.96</strain>
    </source>
</reference>
<keyword evidence="3" id="KW-1185">Reference proteome</keyword>
<dbReference type="AlphaFoldDB" id="A0AAN6WAI0"/>
<reference evidence="2" key="2">
    <citation type="submission" date="2023-05" db="EMBL/GenBank/DDBJ databases">
        <authorList>
            <consortium name="Lawrence Berkeley National Laboratory"/>
            <person name="Steindorff A."/>
            <person name="Hensen N."/>
            <person name="Bonometti L."/>
            <person name="Westerberg I."/>
            <person name="Brannstrom I.O."/>
            <person name="Guillou S."/>
            <person name="Cros-Aarteil S."/>
            <person name="Calhoun S."/>
            <person name="Haridas S."/>
            <person name="Kuo A."/>
            <person name="Mondo S."/>
            <person name="Pangilinan J."/>
            <person name="Riley R."/>
            <person name="Labutti K."/>
            <person name="Andreopoulos B."/>
            <person name="Lipzen A."/>
            <person name="Chen C."/>
            <person name="Yanf M."/>
            <person name="Daum C."/>
            <person name="Ng V."/>
            <person name="Clum A."/>
            <person name="Ohm R."/>
            <person name="Martin F."/>
            <person name="Silar P."/>
            <person name="Natvig D."/>
            <person name="Lalanne C."/>
            <person name="Gautier V."/>
            <person name="Ament-Velasquez S.L."/>
            <person name="Kruys A."/>
            <person name="Hutchinson M.I."/>
            <person name="Powell A.J."/>
            <person name="Barry K."/>
            <person name="Miller A.N."/>
            <person name="Grigoriev I.V."/>
            <person name="Debuchy R."/>
            <person name="Gladieux P."/>
            <person name="Thoren M.H."/>
            <person name="Johannesson H."/>
        </authorList>
    </citation>
    <scope>NUCLEOTIDE SEQUENCE</scope>
    <source>
        <strain evidence="2">CBS 892.96</strain>
    </source>
</reference>
<evidence type="ECO:0000256" key="1">
    <source>
        <dbReference type="SAM" id="MobiDB-lite"/>
    </source>
</evidence>
<accession>A0AAN6WAI0</accession>
<evidence type="ECO:0000313" key="2">
    <source>
        <dbReference type="EMBL" id="KAK4178256.1"/>
    </source>
</evidence>
<name>A0AAN6WAI0_9PEZI</name>
<evidence type="ECO:0000313" key="3">
    <source>
        <dbReference type="Proteomes" id="UP001302321"/>
    </source>
</evidence>
<gene>
    <name evidence="2" type="ORF">QBC36DRAFT_299518</name>
</gene>
<proteinExistence type="predicted"/>
<protein>
    <submittedName>
        <fullName evidence="2">Uncharacterized protein</fullName>
    </submittedName>
</protein>
<organism evidence="2 3">
    <name type="scientific">Triangularia setosa</name>
    <dbReference type="NCBI Taxonomy" id="2587417"/>
    <lineage>
        <taxon>Eukaryota</taxon>
        <taxon>Fungi</taxon>
        <taxon>Dikarya</taxon>
        <taxon>Ascomycota</taxon>
        <taxon>Pezizomycotina</taxon>
        <taxon>Sordariomycetes</taxon>
        <taxon>Sordariomycetidae</taxon>
        <taxon>Sordariales</taxon>
        <taxon>Podosporaceae</taxon>
        <taxon>Triangularia</taxon>
    </lineage>
</organism>
<dbReference type="EMBL" id="MU866143">
    <property type="protein sequence ID" value="KAK4178256.1"/>
    <property type="molecule type" value="Genomic_DNA"/>
</dbReference>
<sequence>MFEGSSSIHYGPLSSFAGVAGSRPNSAVDVQSRHPHDCETPVAAASAGSNYRETPTGEFDLAITVDSGGIWNEHQPRFQPQAQHQLRQTMFTYQDTPVYSVEWPSYQPNH</sequence>
<dbReference type="Proteomes" id="UP001302321">
    <property type="component" value="Unassembled WGS sequence"/>
</dbReference>
<feature type="region of interest" description="Disordered" evidence="1">
    <location>
        <begin position="20"/>
        <end position="53"/>
    </location>
</feature>